<evidence type="ECO:0000256" key="2">
    <source>
        <dbReference type="ARBA" id="ARBA00023002"/>
    </source>
</evidence>
<dbReference type="HOGENOM" id="CLU_026673_3_1_1"/>
<feature type="domain" description="Enoyl reductase (ER)" evidence="5">
    <location>
        <begin position="21"/>
        <end position="342"/>
    </location>
</feature>
<dbReference type="Proteomes" id="UP000054097">
    <property type="component" value="Unassembled WGS sequence"/>
</dbReference>
<dbReference type="SMART" id="SM00829">
    <property type="entry name" value="PKS_ER"/>
    <property type="match status" value="1"/>
</dbReference>
<dbReference type="GO" id="GO:0008270">
    <property type="term" value="F:zinc ion binding"/>
    <property type="evidence" value="ECO:0007669"/>
    <property type="project" value="InterPro"/>
</dbReference>
<dbReference type="SUPFAM" id="SSF50129">
    <property type="entry name" value="GroES-like"/>
    <property type="match status" value="1"/>
</dbReference>
<dbReference type="Gene3D" id="3.40.50.720">
    <property type="entry name" value="NAD(P)-binding Rossmann-like Domain"/>
    <property type="match status" value="1"/>
</dbReference>
<dbReference type="FunFam" id="3.40.50.720:FF:000053">
    <property type="entry name" value="Quinone oxidoreductase 1"/>
    <property type="match status" value="1"/>
</dbReference>
<gene>
    <name evidence="6" type="ORF">M408DRAFT_63487</name>
</gene>
<dbReference type="InterPro" id="IPR047618">
    <property type="entry name" value="QOR-like"/>
</dbReference>
<evidence type="ECO:0000256" key="4">
    <source>
        <dbReference type="ARBA" id="ARBA00070796"/>
    </source>
</evidence>
<dbReference type="PANTHER" id="PTHR48106">
    <property type="entry name" value="QUINONE OXIDOREDUCTASE PIG3-RELATED"/>
    <property type="match status" value="1"/>
</dbReference>
<dbReference type="AlphaFoldDB" id="A0A0C3B6D6"/>
<dbReference type="InterPro" id="IPR036291">
    <property type="entry name" value="NAD(P)-bd_dom_sf"/>
</dbReference>
<dbReference type="InterPro" id="IPR002364">
    <property type="entry name" value="Quin_OxRdtase/zeta-crystal_CS"/>
</dbReference>
<evidence type="ECO:0000259" key="5">
    <source>
        <dbReference type="SMART" id="SM00829"/>
    </source>
</evidence>
<dbReference type="GO" id="GO:0003960">
    <property type="term" value="F:quinone reductase (NADPH) activity"/>
    <property type="evidence" value="ECO:0007669"/>
    <property type="project" value="InterPro"/>
</dbReference>
<dbReference type="InterPro" id="IPR011032">
    <property type="entry name" value="GroES-like_sf"/>
</dbReference>
<dbReference type="GO" id="GO:0005829">
    <property type="term" value="C:cytosol"/>
    <property type="evidence" value="ECO:0007669"/>
    <property type="project" value="TreeGrafter"/>
</dbReference>
<accession>A0A0C3B6D6</accession>
<dbReference type="InterPro" id="IPR020843">
    <property type="entry name" value="ER"/>
</dbReference>
<keyword evidence="2" id="KW-0560">Oxidoreductase</keyword>
<evidence type="ECO:0000256" key="3">
    <source>
        <dbReference type="ARBA" id="ARBA00043088"/>
    </source>
</evidence>
<dbReference type="CDD" id="cd05286">
    <property type="entry name" value="QOR2"/>
    <property type="match status" value="1"/>
</dbReference>
<dbReference type="Pfam" id="PF08240">
    <property type="entry name" value="ADH_N"/>
    <property type="match status" value="1"/>
</dbReference>
<keyword evidence="7" id="KW-1185">Reference proteome</keyword>
<organism evidence="6 7">
    <name type="scientific">Serendipita vermifera MAFF 305830</name>
    <dbReference type="NCBI Taxonomy" id="933852"/>
    <lineage>
        <taxon>Eukaryota</taxon>
        <taxon>Fungi</taxon>
        <taxon>Dikarya</taxon>
        <taxon>Basidiomycota</taxon>
        <taxon>Agaricomycotina</taxon>
        <taxon>Agaricomycetes</taxon>
        <taxon>Sebacinales</taxon>
        <taxon>Serendipitaceae</taxon>
        <taxon>Serendipita</taxon>
    </lineage>
</organism>
<dbReference type="Gene3D" id="3.90.180.10">
    <property type="entry name" value="Medium-chain alcohol dehydrogenases, catalytic domain"/>
    <property type="match status" value="1"/>
</dbReference>
<dbReference type="Pfam" id="PF00107">
    <property type="entry name" value="ADH_zinc_N"/>
    <property type="match status" value="1"/>
</dbReference>
<reference evidence="6 7" key="1">
    <citation type="submission" date="2014-04" db="EMBL/GenBank/DDBJ databases">
        <authorList>
            <consortium name="DOE Joint Genome Institute"/>
            <person name="Kuo A."/>
            <person name="Zuccaro A."/>
            <person name="Kohler A."/>
            <person name="Nagy L.G."/>
            <person name="Floudas D."/>
            <person name="Copeland A."/>
            <person name="Barry K.W."/>
            <person name="Cichocki N."/>
            <person name="Veneault-Fourrey C."/>
            <person name="LaButti K."/>
            <person name="Lindquist E.A."/>
            <person name="Lipzen A."/>
            <person name="Lundell T."/>
            <person name="Morin E."/>
            <person name="Murat C."/>
            <person name="Sun H."/>
            <person name="Tunlid A."/>
            <person name="Henrissat B."/>
            <person name="Grigoriev I.V."/>
            <person name="Hibbett D.S."/>
            <person name="Martin F."/>
            <person name="Nordberg H.P."/>
            <person name="Cantor M.N."/>
            <person name="Hua S.X."/>
        </authorList>
    </citation>
    <scope>NUCLEOTIDE SEQUENCE [LARGE SCALE GENOMIC DNA]</scope>
    <source>
        <strain evidence="6 7">MAFF 305830</strain>
    </source>
</reference>
<dbReference type="EMBL" id="KN824280">
    <property type="protein sequence ID" value="KIM32390.1"/>
    <property type="molecule type" value="Genomic_DNA"/>
</dbReference>
<dbReference type="STRING" id="933852.A0A0C3B6D6"/>
<dbReference type="PROSITE" id="PS01162">
    <property type="entry name" value="QOR_ZETA_CRYSTAL"/>
    <property type="match status" value="1"/>
</dbReference>
<name>A0A0C3B6D6_SERVB</name>
<dbReference type="SUPFAM" id="SSF51735">
    <property type="entry name" value="NAD(P)-binding Rossmann-fold domains"/>
    <property type="match status" value="1"/>
</dbReference>
<sequence>MATTSKQYPQTVKAVQYTGTGGPEVIKLNEVSFPEAKPDEVLIRVEWAGVNFIDTYFRQGIYQLPAVPWTAGQDSAGIVEKLPTDPNVLNDPEYKARKYEVGQKVACIAGTAYAEYITRPWTKVMPIPASIDTRTAAAASLQGLTAITFVEEAYNAQSGDYVLVHAAAGGLGLILCQILKSRGAHVIGSVSTDEKAALAKENGAEFVINYKNEDLIKRVGEITNGQGVHGIYDGVGKTTWEGNFEMIRRKGTIVSIGNASGVVPPFSPLKLGPKNLKLVRPVVGNYLETAAEVTHYYTELWQAIQSGALKIHVYKEYPFTAEGVGAAQTDQASGKTTGKLLIKVANQ</sequence>
<evidence type="ECO:0000313" key="6">
    <source>
        <dbReference type="EMBL" id="KIM32390.1"/>
    </source>
</evidence>
<dbReference type="InterPro" id="IPR013149">
    <property type="entry name" value="ADH-like_C"/>
</dbReference>
<dbReference type="InterPro" id="IPR013154">
    <property type="entry name" value="ADH-like_N"/>
</dbReference>
<reference evidence="7" key="2">
    <citation type="submission" date="2015-01" db="EMBL/GenBank/DDBJ databases">
        <title>Evolutionary Origins and Diversification of the Mycorrhizal Mutualists.</title>
        <authorList>
            <consortium name="DOE Joint Genome Institute"/>
            <consortium name="Mycorrhizal Genomics Consortium"/>
            <person name="Kohler A."/>
            <person name="Kuo A."/>
            <person name="Nagy L.G."/>
            <person name="Floudas D."/>
            <person name="Copeland A."/>
            <person name="Barry K.W."/>
            <person name="Cichocki N."/>
            <person name="Veneault-Fourrey C."/>
            <person name="LaButti K."/>
            <person name="Lindquist E.A."/>
            <person name="Lipzen A."/>
            <person name="Lundell T."/>
            <person name="Morin E."/>
            <person name="Murat C."/>
            <person name="Riley R."/>
            <person name="Ohm R."/>
            <person name="Sun H."/>
            <person name="Tunlid A."/>
            <person name="Henrissat B."/>
            <person name="Grigoriev I.V."/>
            <person name="Hibbett D.S."/>
            <person name="Martin F."/>
        </authorList>
    </citation>
    <scope>NUCLEOTIDE SEQUENCE [LARGE SCALE GENOMIC DNA]</scope>
    <source>
        <strain evidence="7">MAFF 305830</strain>
    </source>
</reference>
<proteinExistence type="predicted"/>
<dbReference type="GO" id="GO:0070402">
    <property type="term" value="F:NADPH binding"/>
    <property type="evidence" value="ECO:0007669"/>
    <property type="project" value="TreeGrafter"/>
</dbReference>
<evidence type="ECO:0000256" key="1">
    <source>
        <dbReference type="ARBA" id="ARBA00022857"/>
    </source>
</evidence>
<protein>
    <recommendedName>
        <fullName evidence="4">Probable quinone oxidoreductase</fullName>
    </recommendedName>
    <alternativeName>
        <fullName evidence="3">NADPH:quinone reductase</fullName>
    </alternativeName>
</protein>
<evidence type="ECO:0000313" key="7">
    <source>
        <dbReference type="Proteomes" id="UP000054097"/>
    </source>
</evidence>
<keyword evidence="1" id="KW-0521">NADP</keyword>
<dbReference type="OrthoDB" id="48317at2759"/>
<dbReference type="GO" id="GO:0035925">
    <property type="term" value="F:mRNA 3'-UTR AU-rich region binding"/>
    <property type="evidence" value="ECO:0007669"/>
    <property type="project" value="TreeGrafter"/>
</dbReference>
<dbReference type="PANTHER" id="PTHR48106:SF13">
    <property type="entry name" value="QUINONE OXIDOREDUCTASE-RELATED"/>
    <property type="match status" value="1"/>
</dbReference>